<evidence type="ECO:0000256" key="4">
    <source>
        <dbReference type="SAM" id="MobiDB-lite"/>
    </source>
</evidence>
<name>A0A433Q592_9FUNG</name>
<dbReference type="InterPro" id="IPR052791">
    <property type="entry name" value="SSM1_domain"/>
</dbReference>
<keyword evidence="2" id="KW-0677">Repeat</keyword>
<gene>
    <name evidence="5" type="ORF">BC938DRAFT_472838</name>
</gene>
<dbReference type="SUPFAM" id="SSF50978">
    <property type="entry name" value="WD40 repeat-like"/>
    <property type="match status" value="1"/>
</dbReference>
<dbReference type="GO" id="GO:0009166">
    <property type="term" value="P:nucleotide catabolic process"/>
    <property type="evidence" value="ECO:0007669"/>
    <property type="project" value="TreeGrafter"/>
</dbReference>
<feature type="compositionally biased region" description="Low complexity" evidence="4">
    <location>
        <begin position="383"/>
        <end position="408"/>
    </location>
</feature>
<dbReference type="Proteomes" id="UP000274822">
    <property type="component" value="Unassembled WGS sequence"/>
</dbReference>
<keyword evidence="6" id="KW-1185">Reference proteome</keyword>
<dbReference type="PROSITE" id="PS50082">
    <property type="entry name" value="WD_REPEATS_2"/>
    <property type="match status" value="1"/>
</dbReference>
<dbReference type="InterPro" id="IPR001680">
    <property type="entry name" value="WD40_rpt"/>
</dbReference>
<feature type="region of interest" description="Disordered" evidence="4">
    <location>
        <begin position="1"/>
        <end position="35"/>
    </location>
</feature>
<dbReference type="AlphaFoldDB" id="A0A433Q592"/>
<organism evidence="5 6">
    <name type="scientific">Jimgerdemannia flammicorona</name>
    <dbReference type="NCBI Taxonomy" id="994334"/>
    <lineage>
        <taxon>Eukaryota</taxon>
        <taxon>Fungi</taxon>
        <taxon>Fungi incertae sedis</taxon>
        <taxon>Mucoromycota</taxon>
        <taxon>Mucoromycotina</taxon>
        <taxon>Endogonomycetes</taxon>
        <taxon>Endogonales</taxon>
        <taxon>Endogonaceae</taxon>
        <taxon>Jimgerdemannia</taxon>
    </lineage>
</organism>
<dbReference type="GO" id="GO:0008252">
    <property type="term" value="F:nucleotidase activity"/>
    <property type="evidence" value="ECO:0007669"/>
    <property type="project" value="TreeGrafter"/>
</dbReference>
<reference evidence="5 6" key="1">
    <citation type="journal article" date="2018" name="New Phytol.">
        <title>Phylogenomics of Endogonaceae and evolution of mycorrhizas within Mucoromycota.</title>
        <authorList>
            <person name="Chang Y."/>
            <person name="Desiro A."/>
            <person name="Na H."/>
            <person name="Sandor L."/>
            <person name="Lipzen A."/>
            <person name="Clum A."/>
            <person name="Barry K."/>
            <person name="Grigoriev I.V."/>
            <person name="Martin F.M."/>
            <person name="Stajich J.E."/>
            <person name="Smith M.E."/>
            <person name="Bonito G."/>
            <person name="Spatafora J.W."/>
        </authorList>
    </citation>
    <scope>NUCLEOTIDE SEQUENCE [LARGE SCALE GENOMIC DNA]</scope>
    <source>
        <strain evidence="5 6">AD002</strain>
    </source>
</reference>
<dbReference type="PANTHER" id="PTHR47438">
    <property type="entry name" value="PHOSPHATE METABOLISM PROTEIN 8-RELATED"/>
    <property type="match status" value="1"/>
</dbReference>
<dbReference type="InterPro" id="IPR036047">
    <property type="entry name" value="F-box-like_dom_sf"/>
</dbReference>
<dbReference type="InterPro" id="IPR036322">
    <property type="entry name" value="WD40_repeat_dom_sf"/>
</dbReference>
<feature type="region of interest" description="Disordered" evidence="4">
    <location>
        <begin position="359"/>
        <end position="436"/>
    </location>
</feature>
<feature type="non-terminal residue" evidence="5">
    <location>
        <position position="1"/>
    </location>
</feature>
<feature type="compositionally biased region" description="Basic and acidic residues" evidence="4">
    <location>
        <begin position="17"/>
        <end position="34"/>
    </location>
</feature>
<dbReference type="Gene3D" id="2.130.10.10">
    <property type="entry name" value="YVTN repeat-like/Quinoprotein amine dehydrogenase"/>
    <property type="match status" value="1"/>
</dbReference>
<dbReference type="PANTHER" id="PTHR47438:SF1">
    <property type="entry name" value="PHOSPHATE METABOLISM PROTEIN 8-RELATED"/>
    <property type="match status" value="1"/>
</dbReference>
<dbReference type="SUPFAM" id="SSF81383">
    <property type="entry name" value="F-box domain"/>
    <property type="match status" value="1"/>
</dbReference>
<dbReference type="PROSITE" id="PS50294">
    <property type="entry name" value="WD_REPEATS_REGION"/>
    <property type="match status" value="1"/>
</dbReference>
<dbReference type="InterPro" id="IPR015943">
    <property type="entry name" value="WD40/YVTN_repeat-like_dom_sf"/>
</dbReference>
<dbReference type="Pfam" id="PF00400">
    <property type="entry name" value="WD40"/>
    <property type="match status" value="1"/>
</dbReference>
<evidence type="ECO:0000256" key="1">
    <source>
        <dbReference type="ARBA" id="ARBA00022574"/>
    </source>
</evidence>
<comment type="caution">
    <text evidence="5">The sequence shown here is derived from an EMBL/GenBank/DDBJ whole genome shotgun (WGS) entry which is preliminary data.</text>
</comment>
<dbReference type="GO" id="GO:0006206">
    <property type="term" value="P:pyrimidine nucleobase metabolic process"/>
    <property type="evidence" value="ECO:0007669"/>
    <property type="project" value="TreeGrafter"/>
</dbReference>
<evidence type="ECO:0000256" key="3">
    <source>
        <dbReference type="PROSITE-ProRule" id="PRU00221"/>
    </source>
</evidence>
<feature type="repeat" description="WD" evidence="3">
    <location>
        <begin position="153"/>
        <end position="184"/>
    </location>
</feature>
<keyword evidence="1 3" id="KW-0853">WD repeat</keyword>
<dbReference type="EMBL" id="RBNJ01014472">
    <property type="protein sequence ID" value="RUS24951.1"/>
    <property type="molecule type" value="Genomic_DNA"/>
</dbReference>
<evidence type="ECO:0000313" key="6">
    <source>
        <dbReference type="Proteomes" id="UP000274822"/>
    </source>
</evidence>
<evidence type="ECO:0000313" key="5">
    <source>
        <dbReference type="EMBL" id="RUS24951.1"/>
    </source>
</evidence>
<dbReference type="SMART" id="SM00320">
    <property type="entry name" value="WD40"/>
    <property type="match status" value="4"/>
</dbReference>
<protein>
    <submittedName>
        <fullName evidence="5">WD40-repeat-containing domain protein</fullName>
    </submittedName>
</protein>
<feature type="compositionally biased region" description="Polar residues" evidence="4">
    <location>
        <begin position="363"/>
        <end position="375"/>
    </location>
</feature>
<proteinExistence type="predicted"/>
<sequence length="547" mass="62240">PPPPTPPHHAATDFNEADEHPQASAKVELEEREKTHRRFAHLRQHRRAARYTQHAPLRTRSKSLSVPRLRRPHMCPKDFQIPSFRQICKTWYLIAKDHTIWRQKYRALILDHPELFPPPLPEPDYRTAWERLYRHALRDVHWDKGDVQSIRVLRGHSREVFSVKMRGDLLVTAAEDNQVIVWDLPKMTCRSMYRFDQQVRCVEVLPELNILAVAFIGSKCHIYDLLRPWAEPIQILKGGNHPLFVPDSIALDRDHFVLAGRKPSAVFVWKWRKGVRVTNRAFDSQMHSVYLSGDNVITVSRDGYFNIFNIAHNATRPTAFELPACELPCYAFDGLSMICASAWSPRIFHFRWHPQLDEPDPTSPTISPTASNSAPLTPITLERSSSSSSIRNASPPSPRSPTVSTPITRAARRRNKSPDKVDPLTPSHDSPHTLLPDLSRKPKFYTSISGHPPLGILCVALDARSRRAVANTDGGHITVYSLDGDRVACINASLEEDVAPMLRRPRKRYNDDWGDHATRLAIDESRIVFGTATGEVCVFGFDPTAER</sequence>
<dbReference type="PROSITE" id="PS00678">
    <property type="entry name" value="WD_REPEATS_1"/>
    <property type="match status" value="1"/>
</dbReference>
<evidence type="ECO:0000256" key="2">
    <source>
        <dbReference type="ARBA" id="ARBA00022737"/>
    </source>
</evidence>
<accession>A0A433Q592</accession>
<dbReference type="InterPro" id="IPR019775">
    <property type="entry name" value="WD40_repeat_CS"/>
</dbReference>